<keyword evidence="2" id="KW-1185">Reference proteome</keyword>
<protein>
    <submittedName>
        <fullName evidence="3">Uncharacterized protein</fullName>
    </submittedName>
</protein>
<reference evidence="3" key="1">
    <citation type="submission" date="2022-11" db="UniProtKB">
        <authorList>
            <consortium name="WormBaseParasite"/>
        </authorList>
    </citation>
    <scope>IDENTIFICATION</scope>
</reference>
<feature type="compositionally biased region" description="Polar residues" evidence="1">
    <location>
        <begin position="16"/>
        <end position="29"/>
    </location>
</feature>
<feature type="compositionally biased region" description="Basic and acidic residues" evidence="1">
    <location>
        <begin position="30"/>
        <end position="42"/>
    </location>
</feature>
<dbReference type="AlphaFoldDB" id="A0A915CLD0"/>
<sequence>MHYELGMLLYVHNSGSTAMNSTHAQSEGTTRTEIKSTEKGDITNKQNNSQHGPVATAVYDVHQDVVTATSRTETGDVDSLDLNFEASFSIPIIPGALSIGVSFGAG</sequence>
<evidence type="ECO:0000313" key="2">
    <source>
        <dbReference type="Proteomes" id="UP000887574"/>
    </source>
</evidence>
<dbReference type="WBParaSite" id="jg10205">
    <property type="protein sequence ID" value="jg10205"/>
    <property type="gene ID" value="jg10205"/>
</dbReference>
<proteinExistence type="predicted"/>
<evidence type="ECO:0000313" key="3">
    <source>
        <dbReference type="WBParaSite" id="jg10205"/>
    </source>
</evidence>
<organism evidence="2 3">
    <name type="scientific">Ditylenchus dipsaci</name>
    <dbReference type="NCBI Taxonomy" id="166011"/>
    <lineage>
        <taxon>Eukaryota</taxon>
        <taxon>Metazoa</taxon>
        <taxon>Ecdysozoa</taxon>
        <taxon>Nematoda</taxon>
        <taxon>Chromadorea</taxon>
        <taxon>Rhabditida</taxon>
        <taxon>Tylenchina</taxon>
        <taxon>Tylenchomorpha</taxon>
        <taxon>Sphaerularioidea</taxon>
        <taxon>Anguinidae</taxon>
        <taxon>Anguininae</taxon>
        <taxon>Ditylenchus</taxon>
    </lineage>
</organism>
<dbReference type="Proteomes" id="UP000887574">
    <property type="component" value="Unplaced"/>
</dbReference>
<evidence type="ECO:0000256" key="1">
    <source>
        <dbReference type="SAM" id="MobiDB-lite"/>
    </source>
</evidence>
<accession>A0A915CLD0</accession>
<feature type="region of interest" description="Disordered" evidence="1">
    <location>
        <begin position="16"/>
        <end position="51"/>
    </location>
</feature>
<name>A0A915CLD0_9BILA</name>